<dbReference type="EMBL" id="LN891172">
    <property type="protein sequence ID" value="CUS07853.1"/>
    <property type="molecule type" value="Genomic_DNA"/>
</dbReference>
<name>A0A292PMZ2_9PEZI</name>
<evidence type="ECO:0000313" key="3">
    <source>
        <dbReference type="Proteomes" id="UP001412239"/>
    </source>
</evidence>
<feature type="compositionally biased region" description="Polar residues" evidence="1">
    <location>
        <begin position="688"/>
        <end position="713"/>
    </location>
</feature>
<reference evidence="2" key="1">
    <citation type="submission" date="2015-10" db="EMBL/GenBank/DDBJ databases">
        <authorList>
            <person name="Regsiter A."/>
            <person name="william w."/>
        </authorList>
    </citation>
    <scope>NUCLEOTIDE SEQUENCE</scope>
    <source>
        <strain evidence="2">Montdore</strain>
    </source>
</reference>
<accession>A0A292PMZ2</accession>
<feature type="region of interest" description="Disordered" evidence="1">
    <location>
        <begin position="429"/>
        <end position="613"/>
    </location>
</feature>
<dbReference type="Proteomes" id="UP001412239">
    <property type="component" value="Unassembled WGS sequence"/>
</dbReference>
<feature type="compositionally biased region" description="Basic and acidic residues" evidence="1">
    <location>
        <begin position="116"/>
        <end position="128"/>
    </location>
</feature>
<feature type="region of interest" description="Disordered" evidence="1">
    <location>
        <begin position="73"/>
        <end position="322"/>
    </location>
</feature>
<feature type="compositionally biased region" description="Polar residues" evidence="1">
    <location>
        <begin position="770"/>
        <end position="782"/>
    </location>
</feature>
<feature type="region of interest" description="Disordered" evidence="1">
    <location>
        <begin position="653"/>
        <end position="807"/>
    </location>
</feature>
<feature type="compositionally biased region" description="Basic and acidic residues" evidence="1">
    <location>
        <begin position="10"/>
        <end position="44"/>
    </location>
</feature>
<feature type="compositionally biased region" description="Acidic residues" evidence="1">
    <location>
        <begin position="285"/>
        <end position="294"/>
    </location>
</feature>
<feature type="compositionally biased region" description="Low complexity" evidence="1">
    <location>
        <begin position="567"/>
        <end position="578"/>
    </location>
</feature>
<protein>
    <submittedName>
        <fullName evidence="2">Uncharacterized protein</fullName>
    </submittedName>
</protein>
<evidence type="ECO:0000313" key="2">
    <source>
        <dbReference type="EMBL" id="CUS07853.1"/>
    </source>
</evidence>
<feature type="region of interest" description="Disordered" evidence="1">
    <location>
        <begin position="1"/>
        <end position="60"/>
    </location>
</feature>
<gene>
    <name evidence="2" type="ORF">GSTUAT00008075001</name>
</gene>
<keyword evidence="3" id="KW-1185">Reference proteome</keyword>
<feature type="compositionally biased region" description="Polar residues" evidence="1">
    <location>
        <begin position="482"/>
        <end position="513"/>
    </location>
</feature>
<dbReference type="AlphaFoldDB" id="A0A292PMZ2"/>
<sequence>MEDWGSPWADDEKLSDNDDGPKEKFPPRAKGVEEEGNHLEREGEAVVTPVAEEKRDVGETGLAVDWDSGFADSSAWANATPREQVRDGNDFGWGALGLGDLPGVGAKGGGGSGEEGEVRIEDDWRGSDEDGDVKAANPHPIATDEVNAWGAGSDWGDPKTPEPRIGRTKSAPGLSLGEVGDNTPDGGSDTEVKSLPTPDVERHDQLIDAANLLSSPKKQWVSDRVAQNVKGGSKDHLQPVLEAVSETQEDPRDAGPPPSEPHSATASVCEASSSRGGFTNVNAGDQDDDDDDFGDFAAEGGEFEELQAPISEPTLPAVITAPPPDSFEIDVSFVSKLYPIPTSRPDPPPIEEIISTTESRKTWYRLSTSGTIRRNRSDDDDYVRVMWVGSKVQESVNKIVEKWMTEDRNSGGSGLMGGGKRVSAMFGWGDGSSRVSDQKPISLERTAPQLSSGGHSRKASGSGLASLPTQCLLSKPAGIGIPSSSEPVDGGSVSSPHVASFGWSSRQSQSCPNSVKGEEKTPSTPLRTNLHSSTRHSLPSQLAPENMSRVPRSPTTDKSAGPSMMVTSTTISPIQSPTAGTKNGPVAPAPEFLPAAGNSITTHPLPTGLPADTQAANLASTSGFDDWGALENAPANAPPASPNIQSRNYDEWGAFENPAPKEPAPVIGSESPPVVTSLKSIAPVPIPSVQSPSESNKKLNSAQTALGAANTTIDRGDLGSLSFRPPKSQTPSNVSSSRAPKNENIDSPAWPELKGQKASRPGPVEDSREGSNLSIPPTSKKSVSGDGSFISTPINGSASDSIKKDPIIYNAQTQQDSDEGDDWGEMVQCPVTPLGVFGPTEGLMVPAPASSQDIASLIASAPPAPSIPQRIPALDSAPVPPSVPAQAIQPTSAPSAALWPGSFGQKSGSNIGDPWDLSFFEGHSTPNSGFPIPKDIPQPDSQDLWDTPTVVQGKAPESANDKAIREIVEGLPDLSYMFG</sequence>
<evidence type="ECO:0000256" key="1">
    <source>
        <dbReference type="SAM" id="MobiDB-lite"/>
    </source>
</evidence>
<feature type="compositionally biased region" description="Basic and acidic residues" evidence="1">
    <location>
        <begin position="156"/>
        <end position="165"/>
    </location>
</feature>
<proteinExistence type="predicted"/>
<feature type="compositionally biased region" description="Polar residues" evidence="1">
    <location>
        <begin position="262"/>
        <end position="282"/>
    </location>
</feature>
<feature type="compositionally biased region" description="Polar residues" evidence="1">
    <location>
        <begin position="789"/>
        <end position="800"/>
    </location>
</feature>
<organism evidence="2 3">
    <name type="scientific">Tuber aestivum</name>
    <name type="common">summer truffle</name>
    <dbReference type="NCBI Taxonomy" id="59557"/>
    <lineage>
        <taxon>Eukaryota</taxon>
        <taxon>Fungi</taxon>
        <taxon>Dikarya</taxon>
        <taxon>Ascomycota</taxon>
        <taxon>Pezizomycotina</taxon>
        <taxon>Pezizomycetes</taxon>
        <taxon>Pezizales</taxon>
        <taxon>Tuberaceae</taxon>
        <taxon>Tuber</taxon>
    </lineage>
</organism>
<feature type="compositionally biased region" description="Polar residues" evidence="1">
    <location>
        <begin position="522"/>
        <end position="540"/>
    </location>
</feature>
<feature type="compositionally biased region" description="Polar residues" evidence="1">
    <location>
        <begin position="727"/>
        <end position="739"/>
    </location>
</feature>
<feature type="compositionally biased region" description="Gly residues" evidence="1">
    <location>
        <begin position="94"/>
        <end position="113"/>
    </location>
</feature>